<feature type="domain" description="FMN hydroxy acid dehydrogenase" evidence="8">
    <location>
        <begin position="1"/>
        <end position="377"/>
    </location>
</feature>
<dbReference type="PROSITE" id="PS51349">
    <property type="entry name" value="FMN_HYDROXY_ACID_DH_2"/>
    <property type="match status" value="1"/>
</dbReference>
<dbReference type="OrthoDB" id="1925334at2759"/>
<dbReference type="AlphaFoldDB" id="A0A1L9TVA0"/>
<keyword evidence="10" id="KW-1185">Reference proteome</keyword>
<reference evidence="10" key="1">
    <citation type="journal article" date="2017" name="Genome Biol.">
        <title>Comparative genomics reveals high biological diversity and specific adaptations in the industrially and medically important fungal genus Aspergillus.</title>
        <authorList>
            <person name="de Vries R.P."/>
            <person name="Riley R."/>
            <person name="Wiebenga A."/>
            <person name="Aguilar-Osorio G."/>
            <person name="Amillis S."/>
            <person name="Uchima C.A."/>
            <person name="Anderluh G."/>
            <person name="Asadollahi M."/>
            <person name="Askin M."/>
            <person name="Barry K."/>
            <person name="Battaglia E."/>
            <person name="Bayram O."/>
            <person name="Benocci T."/>
            <person name="Braus-Stromeyer S.A."/>
            <person name="Caldana C."/>
            <person name="Canovas D."/>
            <person name="Cerqueira G.C."/>
            <person name="Chen F."/>
            <person name="Chen W."/>
            <person name="Choi C."/>
            <person name="Clum A."/>
            <person name="Dos Santos R.A."/>
            <person name="Damasio A.R."/>
            <person name="Diallinas G."/>
            <person name="Emri T."/>
            <person name="Fekete E."/>
            <person name="Flipphi M."/>
            <person name="Freyberg S."/>
            <person name="Gallo A."/>
            <person name="Gournas C."/>
            <person name="Habgood R."/>
            <person name="Hainaut M."/>
            <person name="Harispe M.L."/>
            <person name="Henrissat B."/>
            <person name="Hilden K.S."/>
            <person name="Hope R."/>
            <person name="Hossain A."/>
            <person name="Karabika E."/>
            <person name="Karaffa L."/>
            <person name="Karanyi Z."/>
            <person name="Krasevec N."/>
            <person name="Kuo A."/>
            <person name="Kusch H."/>
            <person name="LaButti K."/>
            <person name="Lagendijk E.L."/>
            <person name="Lapidus A."/>
            <person name="Levasseur A."/>
            <person name="Lindquist E."/>
            <person name="Lipzen A."/>
            <person name="Logrieco A.F."/>
            <person name="MacCabe A."/>
            <person name="Maekelae M.R."/>
            <person name="Malavazi I."/>
            <person name="Melin P."/>
            <person name="Meyer V."/>
            <person name="Mielnichuk N."/>
            <person name="Miskei M."/>
            <person name="Molnar A.P."/>
            <person name="Mule G."/>
            <person name="Ngan C.Y."/>
            <person name="Orejas M."/>
            <person name="Orosz E."/>
            <person name="Ouedraogo J.P."/>
            <person name="Overkamp K.M."/>
            <person name="Park H.-S."/>
            <person name="Perrone G."/>
            <person name="Piumi F."/>
            <person name="Punt P.J."/>
            <person name="Ram A.F."/>
            <person name="Ramon A."/>
            <person name="Rauscher S."/>
            <person name="Record E."/>
            <person name="Riano-Pachon D.M."/>
            <person name="Robert V."/>
            <person name="Roehrig J."/>
            <person name="Ruller R."/>
            <person name="Salamov A."/>
            <person name="Salih N.S."/>
            <person name="Samson R.A."/>
            <person name="Sandor E."/>
            <person name="Sanguinetti M."/>
            <person name="Schuetze T."/>
            <person name="Sepcic K."/>
            <person name="Shelest E."/>
            <person name="Sherlock G."/>
            <person name="Sophianopoulou V."/>
            <person name="Squina F.M."/>
            <person name="Sun H."/>
            <person name="Susca A."/>
            <person name="Todd R.B."/>
            <person name="Tsang A."/>
            <person name="Unkles S.E."/>
            <person name="van de Wiele N."/>
            <person name="van Rossen-Uffink D."/>
            <person name="Oliveira J.V."/>
            <person name="Vesth T.C."/>
            <person name="Visser J."/>
            <person name="Yu J.-H."/>
            <person name="Zhou M."/>
            <person name="Andersen M.R."/>
            <person name="Archer D.B."/>
            <person name="Baker S.E."/>
            <person name="Benoit I."/>
            <person name="Brakhage A.A."/>
            <person name="Braus G.H."/>
            <person name="Fischer R."/>
            <person name="Frisvad J.C."/>
            <person name="Goldman G.H."/>
            <person name="Houbraken J."/>
            <person name="Oakley B."/>
            <person name="Pocsi I."/>
            <person name="Scazzocchio C."/>
            <person name="Seiboth B."/>
            <person name="vanKuyk P.A."/>
            <person name="Wortman J."/>
            <person name="Dyer P.S."/>
            <person name="Grigoriev I.V."/>
        </authorList>
    </citation>
    <scope>NUCLEOTIDE SEQUENCE [LARGE SCALE GENOMIC DNA]</scope>
    <source>
        <strain evidence="10">CBS 593.65</strain>
    </source>
</reference>
<keyword evidence="7" id="KW-0288">FMN</keyword>
<protein>
    <recommendedName>
        <fullName evidence="4">Oxidase FUB9</fullName>
    </recommendedName>
    <alternativeName>
        <fullName evidence="5">Fusaric acid biosynthesis protein 9</fullName>
    </alternativeName>
</protein>
<dbReference type="VEuPathDB" id="FungiDB:ASPSYDRAFT_83421"/>
<evidence type="ECO:0000313" key="10">
    <source>
        <dbReference type="Proteomes" id="UP000184356"/>
    </source>
</evidence>
<feature type="binding site" evidence="7">
    <location>
        <position position="112"/>
    </location>
    <ligand>
        <name>FMN</name>
        <dbReference type="ChEBI" id="CHEBI:58210"/>
    </ligand>
</feature>
<feature type="binding site" evidence="7">
    <location>
        <begin position="303"/>
        <end position="307"/>
    </location>
    <ligand>
        <name>FMN</name>
        <dbReference type="ChEBI" id="CHEBI:58210"/>
    </ligand>
</feature>
<dbReference type="InterPro" id="IPR012133">
    <property type="entry name" value="Alpha-hydoxy_acid_DH_FMN"/>
</dbReference>
<dbReference type="Gene3D" id="3.20.20.70">
    <property type="entry name" value="Aldolase class I"/>
    <property type="match status" value="1"/>
</dbReference>
<evidence type="ECO:0000256" key="6">
    <source>
        <dbReference type="PIRSR" id="PIRSR000138-1"/>
    </source>
</evidence>
<organism evidence="9 10">
    <name type="scientific">Aspergillus sydowii CBS 593.65</name>
    <dbReference type="NCBI Taxonomy" id="1036612"/>
    <lineage>
        <taxon>Eukaryota</taxon>
        <taxon>Fungi</taxon>
        <taxon>Dikarya</taxon>
        <taxon>Ascomycota</taxon>
        <taxon>Pezizomycotina</taxon>
        <taxon>Eurotiomycetes</taxon>
        <taxon>Eurotiomycetidae</taxon>
        <taxon>Eurotiales</taxon>
        <taxon>Aspergillaceae</taxon>
        <taxon>Aspergillus</taxon>
        <taxon>Aspergillus subgen. Nidulantes</taxon>
    </lineage>
</organism>
<dbReference type="InterPro" id="IPR013785">
    <property type="entry name" value="Aldolase_TIM"/>
</dbReference>
<proteinExistence type="inferred from homology"/>
<keyword evidence="7" id="KW-0285">Flavoprotein</keyword>
<feature type="binding site" evidence="7">
    <location>
        <position position="138"/>
    </location>
    <ligand>
        <name>FMN</name>
        <dbReference type="ChEBI" id="CHEBI:58210"/>
    </ligand>
</feature>
<dbReference type="FunFam" id="3.20.20.70:FF:000056">
    <property type="entry name" value="hydroxyacid oxidase 2"/>
    <property type="match status" value="1"/>
</dbReference>
<evidence type="ECO:0000313" key="9">
    <source>
        <dbReference type="EMBL" id="OJJ63352.1"/>
    </source>
</evidence>
<sequence>MTLSSILCIKDLEEAATSVLSKTVREYFNEGSETGLALQGNIAAFDRYKIRPRILRDVSKIQSQKTLLLGGSASTPFPLVVAPSGMQCLAHPDGEKATARAAAKAGIPMGVSTYATTSLEDVKRAGDEAVPGNTYMLQLYIFKNRSATEDLVRRAERAGYKAVMLTVDTPRLGNRYNMSRNGFGLPRHLSLPNFGETKVGPMVQHVLKDGEVVEEPNEADDALTWEESLLWLRSITKMEIWLKGVSTAEDVEIAASSPANVTGIIVSNHGGRQLESALPTLDSLPECVEAARKSSKNMQVWVDGGIRKGSDIFKAVALGADGVMIGRVPLWGLAVAGEQGVARGLEILQSEFIHTMALAGCRTLADIKPSSLAKLDGGFYAKL</sequence>
<dbReference type="PIRSF" id="PIRSF000138">
    <property type="entry name" value="Al-hdrx_acd_dh"/>
    <property type="match status" value="1"/>
</dbReference>
<dbReference type="PANTHER" id="PTHR10578">
    <property type="entry name" value="S -2-HYDROXY-ACID OXIDASE-RELATED"/>
    <property type="match status" value="1"/>
</dbReference>
<feature type="binding site" evidence="7">
    <location>
        <position position="269"/>
    </location>
    <ligand>
        <name>glyoxylate</name>
        <dbReference type="ChEBI" id="CHEBI:36655"/>
    </ligand>
</feature>
<dbReference type="Pfam" id="PF01070">
    <property type="entry name" value="FMN_dh"/>
    <property type="match status" value="1"/>
</dbReference>
<feature type="binding site" evidence="7">
    <location>
        <begin position="326"/>
        <end position="327"/>
    </location>
    <ligand>
        <name>FMN</name>
        <dbReference type="ChEBI" id="CHEBI:58210"/>
    </ligand>
</feature>
<dbReference type="InterPro" id="IPR000262">
    <property type="entry name" value="FMN-dep_DH"/>
</dbReference>
<dbReference type="SUPFAM" id="SSF51395">
    <property type="entry name" value="FMN-linked oxidoreductases"/>
    <property type="match status" value="1"/>
</dbReference>
<evidence type="ECO:0000256" key="2">
    <source>
        <dbReference type="ARBA" id="ARBA00023002"/>
    </source>
</evidence>
<feature type="binding site" evidence="7">
    <location>
        <position position="166"/>
    </location>
    <ligand>
        <name>FMN</name>
        <dbReference type="ChEBI" id="CHEBI:58210"/>
    </ligand>
</feature>
<gene>
    <name evidence="9" type="ORF">ASPSYDRAFT_83421</name>
</gene>
<feature type="binding site" evidence="7">
    <location>
        <position position="243"/>
    </location>
    <ligand>
        <name>FMN</name>
        <dbReference type="ChEBI" id="CHEBI:58210"/>
    </ligand>
</feature>
<dbReference type="InterPro" id="IPR008259">
    <property type="entry name" value="FMN_hydac_DH_AS"/>
</dbReference>
<comment type="similarity">
    <text evidence="3">Belongs to the FMN-dependent alpha-hydroxy acid dehydrogenase family.</text>
</comment>
<comment type="cofactor">
    <cofactor evidence="1">
        <name>FMN</name>
        <dbReference type="ChEBI" id="CHEBI:58210"/>
    </cofactor>
</comment>
<evidence type="ECO:0000256" key="1">
    <source>
        <dbReference type="ARBA" id="ARBA00001917"/>
    </source>
</evidence>
<dbReference type="RefSeq" id="XP_040707158.1">
    <property type="nucleotide sequence ID" value="XM_040851222.1"/>
</dbReference>
<dbReference type="InterPro" id="IPR037396">
    <property type="entry name" value="FMN_HAD"/>
</dbReference>
<feature type="binding site" evidence="7">
    <location>
        <position position="140"/>
    </location>
    <ligand>
        <name>glyoxylate</name>
        <dbReference type="ChEBI" id="CHEBI:36655"/>
    </ligand>
</feature>
<dbReference type="GO" id="GO:0010181">
    <property type="term" value="F:FMN binding"/>
    <property type="evidence" value="ECO:0007669"/>
    <property type="project" value="InterPro"/>
</dbReference>
<evidence type="ECO:0000256" key="3">
    <source>
        <dbReference type="ARBA" id="ARBA00024042"/>
    </source>
</evidence>
<evidence type="ECO:0000259" key="8">
    <source>
        <dbReference type="PROSITE" id="PS51349"/>
    </source>
</evidence>
<feature type="binding site" evidence="7">
    <location>
        <position position="267"/>
    </location>
    <ligand>
        <name>FMN</name>
        <dbReference type="ChEBI" id="CHEBI:58210"/>
    </ligand>
</feature>
<dbReference type="STRING" id="1036612.A0A1L9TVA0"/>
<dbReference type="GO" id="GO:0005737">
    <property type="term" value="C:cytoplasm"/>
    <property type="evidence" value="ECO:0007669"/>
    <property type="project" value="UniProtKB-ARBA"/>
</dbReference>
<feature type="binding site" evidence="7">
    <location>
        <position position="175"/>
    </location>
    <ligand>
        <name>glyoxylate</name>
        <dbReference type="ChEBI" id="CHEBI:36655"/>
    </ligand>
</feature>
<dbReference type="EMBL" id="KV878582">
    <property type="protein sequence ID" value="OJJ63352.1"/>
    <property type="molecule type" value="Genomic_DNA"/>
</dbReference>
<dbReference type="Proteomes" id="UP000184356">
    <property type="component" value="Unassembled WGS sequence"/>
</dbReference>
<dbReference type="GO" id="GO:0016491">
    <property type="term" value="F:oxidoreductase activity"/>
    <property type="evidence" value="ECO:0007669"/>
    <property type="project" value="UniProtKB-KW"/>
</dbReference>
<keyword evidence="2" id="KW-0560">Oxidoreductase</keyword>
<accession>A0A1L9TVA0</accession>
<name>A0A1L9TVA0_9EURO</name>
<dbReference type="GeneID" id="63767295"/>
<feature type="binding site" evidence="7">
    <location>
        <begin position="83"/>
        <end position="85"/>
    </location>
    <ligand>
        <name>FMN</name>
        <dbReference type="ChEBI" id="CHEBI:58210"/>
    </ligand>
</feature>
<feature type="active site" description="Proton acceptor" evidence="6">
    <location>
        <position position="269"/>
    </location>
</feature>
<feature type="binding site" evidence="7">
    <location>
        <position position="272"/>
    </location>
    <ligand>
        <name>glyoxylate</name>
        <dbReference type="ChEBI" id="CHEBI:36655"/>
    </ligand>
</feature>
<evidence type="ECO:0000256" key="5">
    <source>
        <dbReference type="ARBA" id="ARBA00083297"/>
    </source>
</evidence>
<dbReference type="CDD" id="cd02809">
    <property type="entry name" value="alpha_hydroxyacid_oxid_FMN"/>
    <property type="match status" value="1"/>
</dbReference>
<evidence type="ECO:0000256" key="4">
    <source>
        <dbReference type="ARBA" id="ARBA00073420"/>
    </source>
</evidence>
<dbReference type="PROSITE" id="PS00557">
    <property type="entry name" value="FMN_HYDROXY_ACID_DH_1"/>
    <property type="match status" value="1"/>
</dbReference>
<dbReference type="PANTHER" id="PTHR10578:SF149">
    <property type="entry name" value="2-HYDROXYACID OXIDASE 2"/>
    <property type="match status" value="1"/>
</dbReference>
<evidence type="ECO:0000256" key="7">
    <source>
        <dbReference type="PIRSR" id="PIRSR000138-2"/>
    </source>
</evidence>
<feature type="binding site" evidence="7">
    <location>
        <position position="27"/>
    </location>
    <ligand>
        <name>glyoxylate</name>
        <dbReference type="ChEBI" id="CHEBI:36655"/>
    </ligand>
</feature>